<dbReference type="EMBL" id="CCSD01000038">
    <property type="protein sequence ID" value="CDZ87467.1"/>
    <property type="molecule type" value="Genomic_DNA"/>
</dbReference>
<protein>
    <submittedName>
        <fullName evidence="2">Uncharacterized protein</fullName>
    </submittedName>
</protein>
<evidence type="ECO:0000256" key="1">
    <source>
        <dbReference type="SAM" id="MobiDB-lite"/>
    </source>
</evidence>
<feature type="compositionally biased region" description="Basic residues" evidence="1">
    <location>
        <begin position="83"/>
        <end position="102"/>
    </location>
</feature>
<organism evidence="2 3">
    <name type="scientific">Rhodococcus ruber</name>
    <dbReference type="NCBI Taxonomy" id="1830"/>
    <lineage>
        <taxon>Bacteria</taxon>
        <taxon>Bacillati</taxon>
        <taxon>Actinomycetota</taxon>
        <taxon>Actinomycetes</taxon>
        <taxon>Mycobacteriales</taxon>
        <taxon>Nocardiaceae</taxon>
        <taxon>Rhodococcus</taxon>
    </lineage>
</organism>
<gene>
    <name evidence="2" type="ORF">RHRU231_290020</name>
</gene>
<evidence type="ECO:0000313" key="3">
    <source>
        <dbReference type="Proteomes" id="UP000042997"/>
    </source>
</evidence>
<feature type="region of interest" description="Disordered" evidence="1">
    <location>
        <begin position="1"/>
        <end position="168"/>
    </location>
</feature>
<dbReference type="Proteomes" id="UP000042997">
    <property type="component" value="Unassembled WGS sequence"/>
</dbReference>
<feature type="compositionally biased region" description="Basic residues" evidence="1">
    <location>
        <begin position="131"/>
        <end position="145"/>
    </location>
</feature>
<dbReference type="AlphaFoldDB" id="A0A098BGZ5"/>
<feature type="compositionally biased region" description="Basic residues" evidence="1">
    <location>
        <begin position="19"/>
        <end position="49"/>
    </location>
</feature>
<feature type="compositionally biased region" description="Basic and acidic residues" evidence="1">
    <location>
        <begin position="120"/>
        <end position="130"/>
    </location>
</feature>
<dbReference type="AntiFam" id="ANF00012">
    <property type="entry name" value="tRNA translation"/>
</dbReference>
<reference evidence="2 3" key="1">
    <citation type="journal article" date="2014" name="Genome Announc.">
        <title>Draft Genome Sequence of Propane- and Butane-Oxidizing Actinobacterium Rhodococcus ruber IEGM 231.</title>
        <authorList>
            <person name="Ivshina I.B."/>
            <person name="Kuyukina M.S."/>
            <person name="Krivoruchko A.V."/>
            <person name="Barbe V."/>
            <person name="Fischer C."/>
        </authorList>
    </citation>
    <scope>NUCLEOTIDE SEQUENCE [LARGE SCALE GENOMIC DNA]</scope>
</reference>
<sequence length="228" mass="25877">MALQVGCAPDPHRRERRADRRRQARAGPHRYRRTRRRGRRRDPHPRQRARTAVVPRLGLRGTHRGDRQRAGPGPRRAPEGRVRGRPRARGGQHPAARPRRPARPGPARGGLGALRVRLPGLDRRLDDRPDRPHRRPRERRLRQGVRPRSDRLVRVPSGTDDERTPTGAVGVLHCAPEGIRTPNLLIRSQMLYPLSYGRSSCTQLCPACSSRIQLSPVTLHRRGGGERI</sequence>
<evidence type="ECO:0000313" key="2">
    <source>
        <dbReference type="EMBL" id="CDZ87467.1"/>
    </source>
</evidence>
<accession>A0A098BGZ5</accession>
<proteinExistence type="predicted"/>
<name>A0A098BGZ5_9NOCA</name>